<dbReference type="InterPro" id="IPR007197">
    <property type="entry name" value="rSAM"/>
</dbReference>
<comment type="caution">
    <text evidence="7">The sequence shown here is derived from an EMBL/GenBank/DDBJ whole genome shotgun (WGS) entry which is preliminary data.</text>
</comment>
<evidence type="ECO:0000256" key="1">
    <source>
        <dbReference type="ARBA" id="ARBA00022691"/>
    </source>
</evidence>
<keyword evidence="3" id="KW-0408">Iron</keyword>
<accession>A0A2H0AAB8</accession>
<name>A0A2H0AAB8_9BACT</name>
<protein>
    <submittedName>
        <fullName evidence="7">Uncharacterized protein</fullName>
    </submittedName>
</protein>
<organism evidence="7 8">
    <name type="scientific">Candidatus Desantisbacteria bacterium CG23_combo_of_CG06-09_8_20_14_all_40_23</name>
    <dbReference type="NCBI Taxonomy" id="1974550"/>
    <lineage>
        <taxon>Bacteria</taxon>
        <taxon>Candidatus Desantisiibacteriota</taxon>
    </lineage>
</organism>
<gene>
    <name evidence="7" type="ORF">COX18_00525</name>
</gene>
<evidence type="ECO:0000256" key="2">
    <source>
        <dbReference type="ARBA" id="ARBA00022723"/>
    </source>
</evidence>
<dbReference type="SUPFAM" id="SSF102114">
    <property type="entry name" value="Radical SAM enzymes"/>
    <property type="match status" value="1"/>
</dbReference>
<dbReference type="InterPro" id="IPR050377">
    <property type="entry name" value="Radical_SAM_PqqE_MftC-like"/>
</dbReference>
<dbReference type="EMBL" id="PCSH01000011">
    <property type="protein sequence ID" value="PIP42379.1"/>
    <property type="molecule type" value="Genomic_DNA"/>
</dbReference>
<dbReference type="Gene3D" id="3.20.20.70">
    <property type="entry name" value="Aldolase class I"/>
    <property type="match status" value="1"/>
</dbReference>
<feature type="domain" description="Radical SAM core" evidence="5">
    <location>
        <begin position="53"/>
        <end position="167"/>
    </location>
</feature>
<dbReference type="GO" id="GO:0003824">
    <property type="term" value="F:catalytic activity"/>
    <property type="evidence" value="ECO:0007669"/>
    <property type="project" value="InterPro"/>
</dbReference>
<dbReference type="Proteomes" id="UP000231067">
    <property type="component" value="Unassembled WGS sequence"/>
</dbReference>
<reference evidence="7 8" key="1">
    <citation type="submission" date="2017-09" db="EMBL/GenBank/DDBJ databases">
        <title>Depth-based differentiation of microbial function through sediment-hosted aquifers and enrichment of novel symbionts in the deep terrestrial subsurface.</title>
        <authorList>
            <person name="Probst A.J."/>
            <person name="Ladd B."/>
            <person name="Jarett J.K."/>
            <person name="Geller-Mcgrath D.E."/>
            <person name="Sieber C.M."/>
            <person name="Emerson J.B."/>
            <person name="Anantharaman K."/>
            <person name="Thomas B.C."/>
            <person name="Malmstrom R."/>
            <person name="Stieglmeier M."/>
            <person name="Klingl A."/>
            <person name="Woyke T."/>
            <person name="Ryan C.M."/>
            <person name="Banfield J.F."/>
        </authorList>
    </citation>
    <scope>NUCLEOTIDE SEQUENCE [LARGE SCALE GENOMIC DNA]</scope>
    <source>
        <strain evidence="7">CG23_combo_of_CG06-09_8_20_14_all_40_23</strain>
    </source>
</reference>
<evidence type="ECO:0000313" key="7">
    <source>
        <dbReference type="EMBL" id="PIP42379.1"/>
    </source>
</evidence>
<dbReference type="PANTHER" id="PTHR11228:SF34">
    <property type="entry name" value="TUNGSTEN-CONTAINING ALDEHYDE FERREDOXIN OXIDOREDUCTASE COFACTOR MODIFYING PROTEIN"/>
    <property type="match status" value="1"/>
</dbReference>
<proteinExistence type="predicted"/>
<evidence type="ECO:0000256" key="4">
    <source>
        <dbReference type="ARBA" id="ARBA00023014"/>
    </source>
</evidence>
<dbReference type="CDD" id="cd21109">
    <property type="entry name" value="SPASM"/>
    <property type="match status" value="1"/>
</dbReference>
<keyword evidence="4" id="KW-0411">Iron-sulfur</keyword>
<dbReference type="Pfam" id="PF04055">
    <property type="entry name" value="Radical_SAM"/>
    <property type="match status" value="1"/>
</dbReference>
<dbReference type="Pfam" id="PF13186">
    <property type="entry name" value="SPASM"/>
    <property type="match status" value="1"/>
</dbReference>
<feature type="domain" description="4Fe4S-binding SPASM" evidence="6">
    <location>
        <begin position="250"/>
        <end position="289"/>
    </location>
</feature>
<sequence>MFVREKHTQTSNFRSFPPGREVVIPKRQAGVPTYFERDISLEEFMTFKQLALIITDKCTANCRICCLESNPCGKQKLSFNLACSCIEQASQVTGISSISFSGGEPFIFFDELLNLIQVSKSHKLKSSCVTNGFWATTKAIAKEKLSALKQAGLGAIKISYDEFHQEYVSPSNIAYIMAASKELGLFCQMQCVVTRSSSRLKDFLPLWGLDTLLIHFGEIPCLPVGRAKSHISQSEFIYRDTIPRYPCKWMDDLTILPNGDVYPCCTQGGFTTLLKLGSAKNETLAKLIQHFSENRLYQVLSSHGPSWFLNLFYDAGEESLFQRNYVNLCHLCHEIFSNPKAISLIQKNLVEETKLP</sequence>
<dbReference type="InterPro" id="IPR058240">
    <property type="entry name" value="rSAM_sf"/>
</dbReference>
<dbReference type="InterPro" id="IPR013785">
    <property type="entry name" value="Aldolase_TIM"/>
</dbReference>
<evidence type="ECO:0000259" key="5">
    <source>
        <dbReference type="Pfam" id="PF04055"/>
    </source>
</evidence>
<dbReference type="SFLD" id="SFLDG01067">
    <property type="entry name" value="SPASM/twitch_domain_containing"/>
    <property type="match status" value="1"/>
</dbReference>
<keyword evidence="1" id="KW-0949">S-adenosyl-L-methionine</keyword>
<dbReference type="GO" id="GO:0051536">
    <property type="term" value="F:iron-sulfur cluster binding"/>
    <property type="evidence" value="ECO:0007669"/>
    <property type="project" value="UniProtKB-KW"/>
</dbReference>
<dbReference type="InterPro" id="IPR023885">
    <property type="entry name" value="4Fe4S-binding_SPASM_dom"/>
</dbReference>
<dbReference type="SFLD" id="SFLDS00029">
    <property type="entry name" value="Radical_SAM"/>
    <property type="match status" value="1"/>
</dbReference>
<evidence type="ECO:0000313" key="8">
    <source>
        <dbReference type="Proteomes" id="UP000231067"/>
    </source>
</evidence>
<dbReference type="GO" id="GO:0046872">
    <property type="term" value="F:metal ion binding"/>
    <property type="evidence" value="ECO:0007669"/>
    <property type="project" value="UniProtKB-KW"/>
</dbReference>
<evidence type="ECO:0000259" key="6">
    <source>
        <dbReference type="Pfam" id="PF13186"/>
    </source>
</evidence>
<evidence type="ECO:0000256" key="3">
    <source>
        <dbReference type="ARBA" id="ARBA00023004"/>
    </source>
</evidence>
<keyword evidence="2" id="KW-0479">Metal-binding</keyword>
<dbReference type="AlphaFoldDB" id="A0A2H0AAB8"/>
<dbReference type="PANTHER" id="PTHR11228">
    <property type="entry name" value="RADICAL SAM DOMAIN PROTEIN"/>
    <property type="match status" value="1"/>
</dbReference>